<name>A0ABT0QKV3_9FLAO</name>
<dbReference type="InterPro" id="IPR019405">
    <property type="entry name" value="Lactonase_7-beta_prop"/>
</dbReference>
<evidence type="ECO:0000256" key="1">
    <source>
        <dbReference type="ARBA" id="ARBA00005564"/>
    </source>
</evidence>
<protein>
    <submittedName>
        <fullName evidence="3">Lactonase family protein</fullName>
    </submittedName>
</protein>
<dbReference type="InterPro" id="IPR015943">
    <property type="entry name" value="WD40/YVTN_repeat-like_dom_sf"/>
</dbReference>
<evidence type="ECO:0000313" key="4">
    <source>
        <dbReference type="Proteomes" id="UP001165381"/>
    </source>
</evidence>
<dbReference type="PANTHER" id="PTHR30344:SF1">
    <property type="entry name" value="6-PHOSPHOGLUCONOLACTONASE"/>
    <property type="match status" value="1"/>
</dbReference>
<dbReference type="EMBL" id="JAMFLZ010000010">
    <property type="protein sequence ID" value="MCL6296575.1"/>
    <property type="molecule type" value="Genomic_DNA"/>
</dbReference>
<dbReference type="Pfam" id="PF10282">
    <property type="entry name" value="Lactonase"/>
    <property type="match status" value="1"/>
</dbReference>
<comment type="caution">
    <text evidence="3">The sequence shown here is derived from an EMBL/GenBank/DDBJ whole genome shotgun (WGS) entry which is preliminary data.</text>
</comment>
<gene>
    <name evidence="3" type="ORF">M3P09_16325</name>
</gene>
<organism evidence="3 4">
    <name type="scientific">Jejuia spongiicola</name>
    <dbReference type="NCBI Taxonomy" id="2942207"/>
    <lineage>
        <taxon>Bacteria</taxon>
        <taxon>Pseudomonadati</taxon>
        <taxon>Bacteroidota</taxon>
        <taxon>Flavobacteriia</taxon>
        <taxon>Flavobacteriales</taxon>
        <taxon>Flavobacteriaceae</taxon>
        <taxon>Jejuia</taxon>
    </lineage>
</organism>
<dbReference type="InterPro" id="IPR050282">
    <property type="entry name" value="Cycloisomerase_2"/>
</dbReference>
<dbReference type="InterPro" id="IPR011048">
    <property type="entry name" value="Haem_d1_sf"/>
</dbReference>
<keyword evidence="4" id="KW-1185">Reference proteome</keyword>
<keyword evidence="2" id="KW-0313">Glucose metabolism</keyword>
<proteinExistence type="inferred from homology"/>
<reference evidence="3" key="1">
    <citation type="submission" date="2022-05" db="EMBL/GenBank/DDBJ databases">
        <authorList>
            <person name="Park J.-S."/>
        </authorList>
    </citation>
    <scope>NUCLEOTIDE SEQUENCE</scope>
    <source>
        <strain evidence="3">2012CJ34-3</strain>
    </source>
</reference>
<dbReference type="PANTHER" id="PTHR30344">
    <property type="entry name" value="6-PHOSPHOGLUCONOLACTONASE-RELATED"/>
    <property type="match status" value="1"/>
</dbReference>
<dbReference type="Proteomes" id="UP001165381">
    <property type="component" value="Unassembled WGS sequence"/>
</dbReference>
<comment type="similarity">
    <text evidence="1">Belongs to the cycloisomerase 2 family.</text>
</comment>
<dbReference type="SUPFAM" id="SSF51004">
    <property type="entry name" value="C-terminal (heme d1) domain of cytochrome cd1-nitrite reductase"/>
    <property type="match status" value="1"/>
</dbReference>
<keyword evidence="2" id="KW-0119">Carbohydrate metabolism</keyword>
<sequence length="348" mass="38442">MFYTGSYTQQGAPAANPTGKGIGCFQLNSESGAIELLHNTLQRNPSYLVISKDRNHLYAVEEMYESLNPQVHAYKIEKKGQLTLLNTQKINGDYACHLAIIQDKLVVACYVSGSILSYPIMEDGRLAACEQEIKHEGVGLNQKRQEAPHAHMVYPFSNDHIYVVDLTLDMAKAYRIDSRTGQWKKTPALDIKIEAGSGARHMVMDNKEELAFVLSELTGEIFVADLRGGESEIVQKISFVPRAYLGAIGGAAIRMHPSGEYLYASNRGSDTIAIFKVDKGSRKLTVVAHQSTEGKTPRDFNMDPSGEWLIAANQDSSTIAVFEINEIDGTLNLNSLVEVETPVNICWL</sequence>
<accession>A0ABT0QKV3</accession>
<evidence type="ECO:0000256" key="2">
    <source>
        <dbReference type="ARBA" id="ARBA00022526"/>
    </source>
</evidence>
<evidence type="ECO:0000313" key="3">
    <source>
        <dbReference type="EMBL" id="MCL6296575.1"/>
    </source>
</evidence>
<dbReference type="RefSeq" id="WP_249973941.1">
    <property type="nucleotide sequence ID" value="NZ_JAMFLZ010000010.1"/>
</dbReference>
<dbReference type="Gene3D" id="2.130.10.10">
    <property type="entry name" value="YVTN repeat-like/Quinoprotein amine dehydrogenase"/>
    <property type="match status" value="1"/>
</dbReference>